<reference evidence="2 3" key="1">
    <citation type="submission" date="2013-04" db="EMBL/GenBank/DDBJ databases">
        <title>Genome sequence of Chlamydia psittaci 99DC5.</title>
        <authorList>
            <person name="Huot-Creasy H."/>
            <person name="McCracken C.L."/>
            <person name="Humphries M."/>
            <person name="Sachse K."/>
            <person name="Laroucau K."/>
            <person name="Bavoil P."/>
            <person name="Myers G.S."/>
        </authorList>
    </citation>
    <scope>NUCLEOTIDE SEQUENCE [LARGE SCALE GENOMIC DNA]</scope>
    <source>
        <strain evidence="2 3">99DC5</strain>
    </source>
</reference>
<proteinExistence type="predicted"/>
<comment type="caution">
    <text evidence="2">The sequence shown here is derived from an EMBL/GenBank/DDBJ whole genome shotgun (WGS) entry which is preliminary data.</text>
</comment>
<dbReference type="InterPro" id="IPR036300">
    <property type="entry name" value="MIR_dom_sf"/>
</dbReference>
<dbReference type="PROSITE" id="PS51412">
    <property type="entry name" value="MACPF_2"/>
    <property type="match status" value="1"/>
</dbReference>
<dbReference type="Pfam" id="PF01823">
    <property type="entry name" value="MACPF"/>
    <property type="match status" value="1"/>
</dbReference>
<evidence type="ECO:0000313" key="2">
    <source>
        <dbReference type="EMBL" id="EPJ27414.1"/>
    </source>
</evidence>
<name>A0ABN0MNG0_CHLPS</name>
<dbReference type="EMBL" id="ATLC01000055">
    <property type="protein sequence ID" value="EPJ27414.1"/>
    <property type="molecule type" value="Genomic_DNA"/>
</dbReference>
<accession>A0ABN0MNG0</accession>
<dbReference type="SMART" id="SM00457">
    <property type="entry name" value="MACPF"/>
    <property type="match status" value="1"/>
</dbReference>
<feature type="domain" description="MACPF" evidence="1">
    <location>
        <begin position="278"/>
        <end position="602"/>
    </location>
</feature>
<gene>
    <name evidence="2" type="ORF">CP99DC5_1023</name>
</gene>
<protein>
    <submittedName>
        <fullName evidence="2">MAC/Perforin domain protein</fullName>
    </submittedName>
</protein>
<organism evidence="2 3">
    <name type="scientific">Chlamydia psittaci 99DC5</name>
    <dbReference type="NCBI Taxonomy" id="1112251"/>
    <lineage>
        <taxon>Bacteria</taxon>
        <taxon>Pseudomonadati</taxon>
        <taxon>Chlamydiota</taxon>
        <taxon>Chlamydiia</taxon>
        <taxon>Chlamydiales</taxon>
        <taxon>Chlamydiaceae</taxon>
        <taxon>Chlamydia/Chlamydophila group</taxon>
        <taxon>Chlamydia</taxon>
    </lineage>
</organism>
<keyword evidence="3" id="KW-1185">Reference proteome</keyword>
<evidence type="ECO:0000313" key="3">
    <source>
        <dbReference type="Proteomes" id="UP000014627"/>
    </source>
</evidence>
<sequence>MSSPFPIDDKHVLAIFINNLQAHDFSNTDFDIHNFSCGYALHCRGNHEQGIIYDIIEPKILGRVASCIVDRNLLEYPYTEALLEIIKSSLLLSSQNGIQFLVTEANAFPQNTLATQPDSYDLVRNVSFLGRALDIVTLDPVNILNSLRDVNILDYSFTEETAIPSSDGRLGIPPGTKLFPKPSLDVSVNTSIFEETSSFSQEFSTTVTINVPYSLPRVSCNLENSHLFDKSFGSAQTEILVIKKQLFPSYSPKLLDIIKKYKQDAKILINKITFKNLWRNQAKSQILTQGDVRLDLQGMDSANFNYQIQVGGHTIAAVLISKQVSEIRITSEQTYALRKIKSGFQKSLDDCHIYQISLKSLSNLPDDLGSTSTDDDDDDLAQDVAFSASFTYDFVKKNTQHSKNTVTCTTASHSLYTLQQDRASDPEKLKIDEEFQQIITTLNIQDPKHLEAFISNVGTHYTTSVTYGGVGFQVLKISFEQVEKLEQEKISLSTAAANSLLKGSATNTTESGYSSLNSTSSAQTVFLGGTVLPTIEEDHLDFKDWSESVPLDPIPIQIAVSPITDILIPQYFPTMDTATLGEKKQALQQAIDVYLKKHKPKMEEIHEGFTSGIELRSSRFILRSGNSSSIVSEPYLGYWSTLPYLFPQIEEESVAVPFVLYFQVENDRIQQKIVHNTFCNIGAVDVRKGLYRSGFVDYAFIAFYSSYPEAYLDTSYYTDRCGFEIEKVNVTKDNIIRDGDEVRLKHTASNKYLSNISMRDGHNTLTRTDSPNDAVFILEKSKR</sequence>
<dbReference type="Proteomes" id="UP000014627">
    <property type="component" value="Unassembled WGS sequence"/>
</dbReference>
<dbReference type="InterPro" id="IPR020864">
    <property type="entry name" value="MACPF"/>
</dbReference>
<dbReference type="SUPFAM" id="SSF82109">
    <property type="entry name" value="MIR domain"/>
    <property type="match status" value="1"/>
</dbReference>
<evidence type="ECO:0000259" key="1">
    <source>
        <dbReference type="PROSITE" id="PS51412"/>
    </source>
</evidence>